<comment type="caution">
    <text evidence="2">The sequence shown here is derived from an EMBL/GenBank/DDBJ whole genome shotgun (WGS) entry which is preliminary data.</text>
</comment>
<dbReference type="AlphaFoldDB" id="A0A8S9TRC7"/>
<evidence type="ECO:0000313" key="1">
    <source>
        <dbReference type="EMBL" id="KAF4127837.1"/>
    </source>
</evidence>
<organism evidence="2 3">
    <name type="scientific">Phytophthora infestans</name>
    <name type="common">Potato late blight agent</name>
    <name type="synonym">Botrytis infestans</name>
    <dbReference type="NCBI Taxonomy" id="4787"/>
    <lineage>
        <taxon>Eukaryota</taxon>
        <taxon>Sar</taxon>
        <taxon>Stramenopiles</taxon>
        <taxon>Oomycota</taxon>
        <taxon>Peronosporomycetes</taxon>
        <taxon>Peronosporales</taxon>
        <taxon>Peronosporaceae</taxon>
        <taxon>Phytophthora</taxon>
    </lineage>
</organism>
<gene>
    <name evidence="2" type="ORF">GN958_ATG21325</name>
    <name evidence="1" type="ORF">GN958_ATG22973</name>
</gene>
<evidence type="ECO:0000313" key="3">
    <source>
        <dbReference type="Proteomes" id="UP000704712"/>
    </source>
</evidence>
<evidence type="ECO:0000313" key="2">
    <source>
        <dbReference type="EMBL" id="KAF4129487.1"/>
    </source>
</evidence>
<dbReference type="EMBL" id="JAACNO010003220">
    <property type="protein sequence ID" value="KAF4127837.1"/>
    <property type="molecule type" value="Genomic_DNA"/>
</dbReference>
<evidence type="ECO:0008006" key="4">
    <source>
        <dbReference type="Google" id="ProtNLM"/>
    </source>
</evidence>
<reference evidence="2" key="1">
    <citation type="submission" date="2020-03" db="EMBL/GenBank/DDBJ databases">
        <title>Hybrid Assembly of Korean Phytophthora infestans isolates.</title>
        <authorList>
            <person name="Prokchorchik M."/>
            <person name="Lee Y."/>
            <person name="Seo J."/>
            <person name="Cho J.-H."/>
            <person name="Park Y.-E."/>
            <person name="Jang D.-C."/>
            <person name="Im J.-S."/>
            <person name="Choi J.-G."/>
            <person name="Park H.-J."/>
            <person name="Lee G.-B."/>
            <person name="Lee Y.-G."/>
            <person name="Hong S.-Y."/>
            <person name="Cho K."/>
            <person name="Sohn K.H."/>
        </authorList>
    </citation>
    <scope>NUCLEOTIDE SEQUENCE</scope>
    <source>
        <strain evidence="2">KR_2_A2</strain>
    </source>
</reference>
<dbReference type="Proteomes" id="UP000704712">
    <property type="component" value="Unassembled WGS sequence"/>
</dbReference>
<accession>A0A8S9TRC7</accession>
<name>A0A8S9TRC7_PHYIN</name>
<dbReference type="EMBL" id="JAACNO010002957">
    <property type="protein sequence ID" value="KAF4129487.1"/>
    <property type="molecule type" value="Genomic_DNA"/>
</dbReference>
<protein>
    <recommendedName>
        <fullName evidence="4">Crinkler (CRN) family protein</fullName>
    </recommendedName>
</protein>
<sequence>MQEHLLLDETCRLNNDEYFGDNLEQVDRDIHVLVECPDEPDQGIKYKRQDEFDGTLMEDWLSWHLSWSSLQSLFTVEKEKRA</sequence>
<proteinExistence type="predicted"/>